<evidence type="ECO:0000259" key="5">
    <source>
        <dbReference type="Pfam" id="PF03819"/>
    </source>
</evidence>
<keyword evidence="6" id="KW-0378">Hydrolase</keyword>
<evidence type="ECO:0000256" key="3">
    <source>
        <dbReference type="ARBA" id="ARBA00066372"/>
    </source>
</evidence>
<dbReference type="NCBIfam" id="TIGR00444">
    <property type="entry name" value="mazG"/>
    <property type="match status" value="1"/>
</dbReference>
<evidence type="ECO:0000256" key="1">
    <source>
        <dbReference type="ARBA" id="ARBA00052141"/>
    </source>
</evidence>
<evidence type="ECO:0000256" key="4">
    <source>
        <dbReference type="ARBA" id="ARBA00074799"/>
    </source>
</evidence>
<reference evidence="6 7" key="1">
    <citation type="submission" date="2015-06" db="EMBL/GenBank/DDBJ databases">
        <title>R. anatipestifer strain HXb2 is the most virulent strain so far, and the genome sequence would help us uncover the pathogenesis.</title>
        <authorList>
            <person name="Hu Q."/>
            <person name="Qi J."/>
            <person name="Bo H."/>
            <person name="Liu G."/>
            <person name="Tao M."/>
            <person name="Ding Y."/>
            <person name="Xue Y."/>
        </authorList>
    </citation>
    <scope>NUCLEOTIDE SEQUENCE [LARGE SCALE GENOMIC DNA]</scope>
    <source>
        <strain evidence="6 7">HXb2</strain>
    </source>
</reference>
<dbReference type="FunFam" id="1.10.287.1080:FF:000001">
    <property type="entry name" value="Nucleoside triphosphate pyrophosphohydrolase"/>
    <property type="match status" value="1"/>
</dbReference>
<dbReference type="Proteomes" id="UP000189883">
    <property type="component" value="Chromosome"/>
</dbReference>
<dbReference type="GO" id="GO:0046081">
    <property type="term" value="P:dUTP catabolic process"/>
    <property type="evidence" value="ECO:0007669"/>
    <property type="project" value="TreeGrafter"/>
</dbReference>
<sequence>MTTREQQLNAFGELLEIMDTLRAQCPWDRKQTLQSLRHLTLEEVYELSDALLNEDLDEIKKELGDVLLHLVFYAKIGSEQQHFDIGDALKSLNEKLIFRHPHIYGNTEVKDEEEVKQNWEKLKLKEGNRSILSGVPRGLPSLVKAYRIQDKVRGIGFEFPNAEAAWSKVEEELQEFHHTQDPQQKEQEFGDVLFSLVNYARLSGINPDTTLERTNHKFISRFQTMEALASQKNLNLDSLSLEEMDSLWEEAKKQERE</sequence>
<dbReference type="NCBIfam" id="NF007113">
    <property type="entry name" value="PRK09562.1"/>
    <property type="match status" value="1"/>
</dbReference>
<dbReference type="Pfam" id="PF03819">
    <property type="entry name" value="MazG"/>
    <property type="match status" value="1"/>
</dbReference>
<dbReference type="EMBL" id="CP011859">
    <property type="protein sequence ID" value="AQY22509.1"/>
    <property type="molecule type" value="Genomic_DNA"/>
</dbReference>
<dbReference type="RefSeq" id="WP_079207688.1">
    <property type="nucleotide sequence ID" value="NZ_CP011859.1"/>
</dbReference>
<dbReference type="CDD" id="cd11529">
    <property type="entry name" value="NTP-PPase_MazG_Cterm"/>
    <property type="match status" value="1"/>
</dbReference>
<dbReference type="FunFam" id="1.10.287.1080:FF:000003">
    <property type="entry name" value="Nucleoside triphosphate pyrophosphohydrolase"/>
    <property type="match status" value="1"/>
</dbReference>
<evidence type="ECO:0000313" key="7">
    <source>
        <dbReference type="Proteomes" id="UP000189883"/>
    </source>
</evidence>
<evidence type="ECO:0000313" key="6">
    <source>
        <dbReference type="EMBL" id="AQY22509.1"/>
    </source>
</evidence>
<organism evidence="6 7">
    <name type="scientific">Riemerella anatipestifer</name>
    <name type="common">Moraxella anatipestifer</name>
    <dbReference type="NCBI Taxonomy" id="34085"/>
    <lineage>
        <taxon>Bacteria</taxon>
        <taxon>Pseudomonadati</taxon>
        <taxon>Bacteroidota</taxon>
        <taxon>Flavobacteriia</taxon>
        <taxon>Flavobacteriales</taxon>
        <taxon>Weeksellaceae</taxon>
        <taxon>Riemerella</taxon>
    </lineage>
</organism>
<dbReference type="InterPro" id="IPR048011">
    <property type="entry name" value="NTP-PPase_MazG-like_C"/>
</dbReference>
<dbReference type="GO" id="GO:0006950">
    <property type="term" value="P:response to stress"/>
    <property type="evidence" value="ECO:0007669"/>
    <property type="project" value="UniProtKB-ARBA"/>
</dbReference>
<name>A0A1S7DTR4_RIEAN</name>
<dbReference type="GO" id="GO:0046076">
    <property type="term" value="P:dTTP catabolic process"/>
    <property type="evidence" value="ECO:0007669"/>
    <property type="project" value="TreeGrafter"/>
</dbReference>
<dbReference type="CDD" id="cd11528">
    <property type="entry name" value="NTP-PPase_MazG_Nterm"/>
    <property type="match status" value="1"/>
</dbReference>
<dbReference type="GO" id="GO:0046061">
    <property type="term" value="P:dATP catabolic process"/>
    <property type="evidence" value="ECO:0007669"/>
    <property type="project" value="TreeGrafter"/>
</dbReference>
<dbReference type="GO" id="GO:0046052">
    <property type="term" value="P:UTP catabolic process"/>
    <property type="evidence" value="ECO:0007669"/>
    <property type="project" value="TreeGrafter"/>
</dbReference>
<dbReference type="GO" id="GO:0006203">
    <property type="term" value="P:dGTP catabolic process"/>
    <property type="evidence" value="ECO:0007669"/>
    <property type="project" value="TreeGrafter"/>
</dbReference>
<accession>A0A1S7DTR4</accession>
<dbReference type="EC" id="3.6.1.8" evidence="3"/>
<feature type="domain" description="NTP pyrophosphohydrolase MazG-like" evidence="5">
    <location>
        <begin position="31"/>
        <end position="103"/>
    </location>
</feature>
<dbReference type="GO" id="GO:0046047">
    <property type="term" value="P:TTP catabolic process"/>
    <property type="evidence" value="ECO:0007669"/>
    <property type="project" value="TreeGrafter"/>
</dbReference>
<dbReference type="InterPro" id="IPR048015">
    <property type="entry name" value="NTP-PPase_MazG-like_N"/>
</dbReference>
<dbReference type="SUPFAM" id="SSF101386">
    <property type="entry name" value="all-alpha NTP pyrophosphatases"/>
    <property type="match status" value="2"/>
</dbReference>
<comment type="catalytic activity">
    <reaction evidence="1">
        <text>ATP + H2O = AMP + diphosphate + H(+)</text>
        <dbReference type="Rhea" id="RHEA:14245"/>
        <dbReference type="ChEBI" id="CHEBI:15377"/>
        <dbReference type="ChEBI" id="CHEBI:15378"/>
        <dbReference type="ChEBI" id="CHEBI:30616"/>
        <dbReference type="ChEBI" id="CHEBI:33019"/>
        <dbReference type="ChEBI" id="CHEBI:456215"/>
        <dbReference type="EC" id="3.6.1.8"/>
    </reaction>
</comment>
<proteinExistence type="inferred from homology"/>
<comment type="similarity">
    <text evidence="2">Belongs to the nucleoside triphosphate pyrophosphohydrolase family.</text>
</comment>
<dbReference type="GO" id="GO:0047693">
    <property type="term" value="F:ATP diphosphatase activity"/>
    <property type="evidence" value="ECO:0007669"/>
    <property type="project" value="UniProtKB-EC"/>
</dbReference>
<dbReference type="PANTHER" id="PTHR30522">
    <property type="entry name" value="NUCLEOSIDE TRIPHOSPHATE PYROPHOSPHOHYDROLASE"/>
    <property type="match status" value="1"/>
</dbReference>
<evidence type="ECO:0000256" key="2">
    <source>
        <dbReference type="ARBA" id="ARBA00061115"/>
    </source>
</evidence>
<dbReference type="Gene3D" id="1.10.287.1080">
    <property type="entry name" value="MazG-like"/>
    <property type="match status" value="2"/>
</dbReference>
<dbReference type="InterPro" id="IPR011551">
    <property type="entry name" value="NTP_PyrPHydrolase_MazG"/>
</dbReference>
<dbReference type="AlphaFoldDB" id="A0A1S7DTR4"/>
<dbReference type="PANTHER" id="PTHR30522:SF0">
    <property type="entry name" value="NUCLEOSIDE TRIPHOSPHATE PYROPHOSPHOHYDROLASE"/>
    <property type="match status" value="1"/>
</dbReference>
<dbReference type="InterPro" id="IPR004518">
    <property type="entry name" value="MazG-like_dom"/>
</dbReference>
<protein>
    <recommendedName>
        <fullName evidence="4">Nucleoside triphosphate pyrophosphohydrolase</fullName>
        <ecNumber evidence="3">3.6.1.8</ecNumber>
    </recommendedName>
</protein>
<gene>
    <name evidence="6" type="primary">mazG</name>
    <name evidence="6" type="ORF">AB406_1565</name>
</gene>